<accession>A0A1S2LJS9</accession>
<protein>
    <submittedName>
        <fullName evidence="1">Uncharacterized protein</fullName>
    </submittedName>
</protein>
<dbReference type="Proteomes" id="UP000180098">
    <property type="component" value="Unassembled WGS sequence"/>
</dbReference>
<proteinExistence type="predicted"/>
<keyword evidence="2" id="KW-1185">Reference proteome</keyword>
<evidence type="ECO:0000313" key="2">
    <source>
        <dbReference type="Proteomes" id="UP000180098"/>
    </source>
</evidence>
<evidence type="ECO:0000313" key="1">
    <source>
        <dbReference type="EMBL" id="OIJ12626.1"/>
    </source>
</evidence>
<organism evidence="1 2">
    <name type="scientific">Anaerobacillus arseniciselenatis</name>
    <dbReference type="NCBI Taxonomy" id="85682"/>
    <lineage>
        <taxon>Bacteria</taxon>
        <taxon>Bacillati</taxon>
        <taxon>Bacillota</taxon>
        <taxon>Bacilli</taxon>
        <taxon>Bacillales</taxon>
        <taxon>Bacillaceae</taxon>
        <taxon>Anaerobacillus</taxon>
    </lineage>
</organism>
<dbReference type="EMBL" id="MLQQ01000019">
    <property type="protein sequence ID" value="OIJ12626.1"/>
    <property type="molecule type" value="Genomic_DNA"/>
</dbReference>
<name>A0A1S2LJS9_9BACI</name>
<sequence>MKQKTENDNTTKYFLMKFKLFQNPNLGEGKVLLVQCSIRQGGKFEQLKIRAQFFLSRKQEDRSLFPEIRDANFEKNVIFTWIIKDGFG</sequence>
<comment type="caution">
    <text evidence="1">The sequence shown here is derived from an EMBL/GenBank/DDBJ whole genome shotgun (WGS) entry which is preliminary data.</text>
</comment>
<reference evidence="1 2" key="1">
    <citation type="submission" date="2016-10" db="EMBL/GenBank/DDBJ databases">
        <title>Draft genome sequences of four alkaliphilic bacteria belonging to the Anaerobacillus genus.</title>
        <authorList>
            <person name="Bassil N.M."/>
            <person name="Lloyd J.R."/>
        </authorList>
    </citation>
    <scope>NUCLEOTIDE SEQUENCE [LARGE SCALE GENOMIC DNA]</scope>
    <source>
        <strain evidence="1 2">DSM 15340</strain>
    </source>
</reference>
<gene>
    <name evidence="1" type="ORF">BKP35_10590</name>
</gene>
<dbReference type="AlphaFoldDB" id="A0A1S2LJS9"/>